<organism evidence="1 2">
    <name type="scientific">Arthrobacter deserti</name>
    <dbReference type="NCBI Taxonomy" id="1742687"/>
    <lineage>
        <taxon>Bacteria</taxon>
        <taxon>Bacillati</taxon>
        <taxon>Actinomycetota</taxon>
        <taxon>Actinomycetes</taxon>
        <taxon>Micrococcales</taxon>
        <taxon>Micrococcaceae</taxon>
        <taxon>Arthrobacter</taxon>
    </lineage>
</organism>
<dbReference type="Pfam" id="PF24681">
    <property type="entry name" value="Kelch_KLHDC2_KLHL20_DRC7"/>
    <property type="match status" value="1"/>
</dbReference>
<keyword evidence="2" id="KW-1185">Reference proteome</keyword>
<dbReference type="InterPro" id="IPR006652">
    <property type="entry name" value="Kelch_1"/>
</dbReference>
<dbReference type="InterPro" id="IPR053256">
    <property type="entry name" value="Kelch_repeat-containing"/>
</dbReference>
<dbReference type="PANTHER" id="PTHR46773:SF5">
    <property type="entry name" value="OS04G0487100 PROTEIN"/>
    <property type="match status" value="1"/>
</dbReference>
<dbReference type="InterPro" id="IPR015915">
    <property type="entry name" value="Kelch-typ_b-propeller"/>
</dbReference>
<dbReference type="Pfam" id="PF01344">
    <property type="entry name" value="Kelch_1"/>
    <property type="match status" value="2"/>
</dbReference>
<dbReference type="SUPFAM" id="SSF117281">
    <property type="entry name" value="Kelch motif"/>
    <property type="match status" value="2"/>
</dbReference>
<name>A0ABX1JQ22_9MICC</name>
<dbReference type="EMBL" id="JAAZSR010000185">
    <property type="protein sequence ID" value="NKX51181.1"/>
    <property type="molecule type" value="Genomic_DNA"/>
</dbReference>
<gene>
    <name evidence="1" type="ORF">HER39_11525</name>
</gene>
<dbReference type="Gene3D" id="2.120.10.80">
    <property type="entry name" value="Kelch-type beta propeller"/>
    <property type="match status" value="2"/>
</dbReference>
<evidence type="ECO:0000313" key="1">
    <source>
        <dbReference type="EMBL" id="NKX51181.1"/>
    </source>
</evidence>
<dbReference type="Proteomes" id="UP000523795">
    <property type="component" value="Unassembled WGS sequence"/>
</dbReference>
<feature type="non-terminal residue" evidence="1">
    <location>
        <position position="1"/>
    </location>
</feature>
<sequence length="334" mass="35660">FTATVDQPKLSAIEVFYPGSTPSPDPATAWPTSWSTGRPAPAACFATAATTLGGIIYRFGGFDSRFRVLRSYTSYNPATNTWTNLGTMPAGMAESHQGITTDGRYIYLAGGFAGGINTSVEPTQTVSNRVYRFDPLANTFVQIAALPQGRGAGALDFLNGKLHYISGNPADRVTNVGDHFVYDLAAKTWSVAAPLPNPKDHMSTAVLGGKIYIVGGEHGHDELHQQQADCHVYDPATNTWSQIGSLPGAKSHIEAGTFVSDGRIIMAGGQVDNFQPTAQVVAYDPVLNRWTTLPSLPAPRQGAIIQRVGNRIVIALGGIQTYQPQSNVWIGTLP</sequence>
<evidence type="ECO:0008006" key="3">
    <source>
        <dbReference type="Google" id="ProtNLM"/>
    </source>
</evidence>
<comment type="caution">
    <text evidence="1">The sequence shown here is derived from an EMBL/GenBank/DDBJ whole genome shotgun (WGS) entry which is preliminary data.</text>
</comment>
<dbReference type="PANTHER" id="PTHR46773">
    <property type="match status" value="1"/>
</dbReference>
<reference evidence="1 2" key="1">
    <citation type="submission" date="2020-04" db="EMBL/GenBank/DDBJ databases">
        <authorList>
            <person name="Liu S."/>
        </authorList>
    </citation>
    <scope>NUCLEOTIDE SEQUENCE [LARGE SCALE GENOMIC DNA]</scope>
    <source>
        <strain evidence="1 2">CGMCC 1.15091</strain>
    </source>
</reference>
<proteinExistence type="predicted"/>
<evidence type="ECO:0000313" key="2">
    <source>
        <dbReference type="Proteomes" id="UP000523795"/>
    </source>
</evidence>
<dbReference type="SMART" id="SM00612">
    <property type="entry name" value="Kelch"/>
    <property type="match status" value="4"/>
</dbReference>
<accession>A0ABX1JQ22</accession>
<protein>
    <recommendedName>
        <fullName evidence="3">Galactose oxidase</fullName>
    </recommendedName>
</protein>